<evidence type="ECO:0000256" key="1">
    <source>
        <dbReference type="ARBA" id="ARBA00022801"/>
    </source>
</evidence>
<protein>
    <submittedName>
        <fullName evidence="4">Esterase</fullName>
    </submittedName>
</protein>
<accession>A0A2W4CQL2</accession>
<dbReference type="EMBL" id="PCDP01000032">
    <property type="protein sequence ID" value="PZM14631.1"/>
    <property type="molecule type" value="Genomic_DNA"/>
</dbReference>
<dbReference type="InterPro" id="IPR029058">
    <property type="entry name" value="AB_hydrolase_fold"/>
</dbReference>
<evidence type="ECO:0000259" key="3">
    <source>
        <dbReference type="Pfam" id="PF20434"/>
    </source>
</evidence>
<keyword evidence="2" id="KW-1133">Transmembrane helix</keyword>
<reference evidence="4 5" key="1">
    <citation type="journal article" date="2018" name="Sci. Rep.">
        <title>Rhizobium tumorigenes sp. nov., a novel plant tumorigenic bacterium isolated from cane gall tumors on thornless blackberry.</title>
        <authorList>
            <person name="Kuzmanovi N."/>
            <person name="Smalla K."/>
            <person name="Gronow S."/>
            <person name="PuBawska J."/>
        </authorList>
    </citation>
    <scope>NUCLEOTIDE SEQUENCE [LARGE SCALE GENOMIC DNA]</scope>
    <source>
        <strain evidence="4 5">CCBAU 85046</strain>
    </source>
</reference>
<dbReference type="PANTHER" id="PTHR48081">
    <property type="entry name" value="AB HYDROLASE SUPERFAMILY PROTEIN C4A8.06C"/>
    <property type="match status" value="1"/>
</dbReference>
<dbReference type="Proteomes" id="UP000248925">
    <property type="component" value="Unassembled WGS sequence"/>
</dbReference>
<sequence>MEKDQFRTRDHVPEFDDLVDEYQVRSDTTRSNLRMVASIPYGPHALERLDLFFPKGNLVGRPVHMFVHGGYWRMFSKNDFSFIAETIVGAGAIAVIIDYALMPDVRMAAIVNQVRSAKRWVRNHIAEYGGDPNRLTISGHSAGAHLCTFLFNEDERPSGVRAALLLGGLYDLEPLQPSFLKPLIDITDEEVLSFTPLDHQHDPSVTTILLVGDAETAPFHFQAEAFASRLAEQGLFVSNHVLAGRNHMSSVRDLGLAKSVAGSLLSNLIGTV</sequence>
<gene>
    <name evidence="4" type="ORF">CPY51_10360</name>
</gene>
<evidence type="ECO:0000256" key="2">
    <source>
        <dbReference type="SAM" id="Phobius"/>
    </source>
</evidence>
<dbReference type="GO" id="GO:0016787">
    <property type="term" value="F:hydrolase activity"/>
    <property type="evidence" value="ECO:0007669"/>
    <property type="project" value="UniProtKB-KW"/>
</dbReference>
<keyword evidence="2" id="KW-0812">Transmembrane</keyword>
<dbReference type="InterPro" id="IPR049492">
    <property type="entry name" value="BD-FAE-like_dom"/>
</dbReference>
<name>A0A2W4CQL2_9HYPH</name>
<dbReference type="PANTHER" id="PTHR48081:SF33">
    <property type="entry name" value="KYNURENINE FORMAMIDASE"/>
    <property type="match status" value="1"/>
</dbReference>
<keyword evidence="2" id="KW-0472">Membrane</keyword>
<dbReference type="InterPro" id="IPR050300">
    <property type="entry name" value="GDXG_lipolytic_enzyme"/>
</dbReference>
<dbReference type="OrthoDB" id="9771666at2"/>
<feature type="transmembrane region" description="Helical" evidence="2">
    <location>
        <begin position="82"/>
        <end position="102"/>
    </location>
</feature>
<evidence type="ECO:0000313" key="5">
    <source>
        <dbReference type="Proteomes" id="UP000248925"/>
    </source>
</evidence>
<dbReference type="AlphaFoldDB" id="A0A2W4CQL2"/>
<dbReference type="SUPFAM" id="SSF53474">
    <property type="entry name" value="alpha/beta-Hydrolases"/>
    <property type="match status" value="1"/>
</dbReference>
<keyword evidence="5" id="KW-1185">Reference proteome</keyword>
<proteinExistence type="predicted"/>
<evidence type="ECO:0000313" key="4">
    <source>
        <dbReference type="EMBL" id="PZM14631.1"/>
    </source>
</evidence>
<dbReference type="Pfam" id="PF20434">
    <property type="entry name" value="BD-FAE"/>
    <property type="match status" value="1"/>
</dbReference>
<dbReference type="Gene3D" id="3.40.50.1820">
    <property type="entry name" value="alpha/beta hydrolase"/>
    <property type="match status" value="1"/>
</dbReference>
<organism evidence="4 5">
    <name type="scientific">Rhizobium tubonense</name>
    <dbReference type="NCBI Taxonomy" id="484088"/>
    <lineage>
        <taxon>Bacteria</taxon>
        <taxon>Pseudomonadati</taxon>
        <taxon>Pseudomonadota</taxon>
        <taxon>Alphaproteobacteria</taxon>
        <taxon>Hyphomicrobiales</taxon>
        <taxon>Rhizobiaceae</taxon>
        <taxon>Rhizobium/Agrobacterium group</taxon>
        <taxon>Rhizobium</taxon>
    </lineage>
</organism>
<keyword evidence="1" id="KW-0378">Hydrolase</keyword>
<comment type="caution">
    <text evidence="4">The sequence shown here is derived from an EMBL/GenBank/DDBJ whole genome shotgun (WGS) entry which is preliminary data.</text>
</comment>
<dbReference type="RefSeq" id="WP_111160162.1">
    <property type="nucleotide sequence ID" value="NZ_PCDP01000032.1"/>
</dbReference>
<feature type="domain" description="BD-FAE-like" evidence="3">
    <location>
        <begin position="49"/>
        <end position="149"/>
    </location>
</feature>